<keyword evidence="8" id="KW-0809">Transit peptide</keyword>
<evidence type="ECO:0000256" key="8">
    <source>
        <dbReference type="ARBA" id="ARBA00022946"/>
    </source>
</evidence>
<keyword evidence="4" id="KW-0934">Plastid</keyword>
<proteinExistence type="inferred from homology"/>
<evidence type="ECO:0000256" key="10">
    <source>
        <dbReference type="ARBA" id="ARBA00023136"/>
    </source>
</evidence>
<evidence type="ECO:0000256" key="7">
    <source>
        <dbReference type="ARBA" id="ARBA00022777"/>
    </source>
</evidence>
<dbReference type="PANTHER" id="PTHR32523:SF7">
    <property type="entry name" value="FARNESOL KINASE, CHLOROPLASTIC"/>
    <property type="match status" value="1"/>
</dbReference>
<sequence>MIDRIAYLSAPPLQAPTTRLTFLSPSSPFLFKLRPTSLFTSSSSSFFSLTSPPRSTMLHHDPLVSDLYATAISAAVAFSLLRLWQETAKRGIFDQVGRKIGFFSSGSTTVQMIDRIAYLSAPPLQAPTTRLTFLSPSSPFLFKLRPTSLFTSSSSSFFSLTSPPRSTMLHHDPLVSDLYATAISAAVAFSLLRLWQETAKRGIFDQKLNRKLVHISIGLMFILCWPLFSTENMAPFLAVLIPGVNIIRMLVIGLGIVKDEATVKSMSRFGDYRELLKGPLYYVATISLATIIYWRTSPISIAAICNLCAGDGMADIVGRRFGGEKIPYNKNKSFAGSIAMASAGFLASIAYMWYFSSFGYIEGSWKLVLGFLLVSVGTAFVESLPISTELDDNLTVPLTSILLGSVVF</sequence>
<protein>
    <recommendedName>
        <fullName evidence="14">Phytol kinase</fullName>
    </recommendedName>
</protein>
<keyword evidence="6 11" id="KW-0812">Transmembrane</keyword>
<evidence type="ECO:0000313" key="12">
    <source>
        <dbReference type="EMBL" id="QCD77811.1"/>
    </source>
</evidence>
<dbReference type="EMBL" id="CP039345">
    <property type="protein sequence ID" value="QCD77811.1"/>
    <property type="molecule type" value="Genomic_DNA"/>
</dbReference>
<feature type="transmembrane region" description="Helical" evidence="11">
    <location>
        <begin position="208"/>
        <end position="228"/>
    </location>
</feature>
<feature type="transmembrane region" description="Helical" evidence="11">
    <location>
        <begin position="278"/>
        <end position="294"/>
    </location>
</feature>
<evidence type="ECO:0000256" key="9">
    <source>
        <dbReference type="ARBA" id="ARBA00022989"/>
    </source>
</evidence>
<keyword evidence="3" id="KW-0150">Chloroplast</keyword>
<dbReference type="GO" id="GO:0031969">
    <property type="term" value="C:chloroplast membrane"/>
    <property type="evidence" value="ECO:0007669"/>
    <property type="project" value="UniProtKB-SubCell"/>
</dbReference>
<keyword evidence="9 11" id="KW-1133">Transmembrane helix</keyword>
<evidence type="ECO:0008006" key="14">
    <source>
        <dbReference type="Google" id="ProtNLM"/>
    </source>
</evidence>
<comment type="similarity">
    <text evidence="2">Belongs to the polyprenol kinase family.</text>
</comment>
<feature type="transmembrane region" description="Helical" evidence="11">
    <location>
        <begin position="334"/>
        <end position="355"/>
    </location>
</feature>
<keyword evidence="5" id="KW-0808">Transferase</keyword>
<keyword evidence="10 11" id="KW-0472">Membrane</keyword>
<gene>
    <name evidence="12" type="ORF">DEO72_LG1g1439</name>
</gene>
<accession>A0A4D6KT94</accession>
<evidence type="ECO:0000256" key="11">
    <source>
        <dbReference type="SAM" id="Phobius"/>
    </source>
</evidence>
<evidence type="ECO:0000256" key="6">
    <source>
        <dbReference type="ARBA" id="ARBA00022692"/>
    </source>
</evidence>
<feature type="transmembrane region" description="Helical" evidence="11">
    <location>
        <begin position="178"/>
        <end position="196"/>
    </location>
</feature>
<evidence type="ECO:0000256" key="5">
    <source>
        <dbReference type="ARBA" id="ARBA00022679"/>
    </source>
</evidence>
<evidence type="ECO:0000256" key="4">
    <source>
        <dbReference type="ARBA" id="ARBA00022640"/>
    </source>
</evidence>
<evidence type="ECO:0000313" key="13">
    <source>
        <dbReference type="Proteomes" id="UP000501690"/>
    </source>
</evidence>
<dbReference type="InterPro" id="IPR039606">
    <property type="entry name" value="Phytol/farnesol_kinase"/>
</dbReference>
<organism evidence="12 13">
    <name type="scientific">Vigna unguiculata</name>
    <name type="common">Cowpea</name>
    <dbReference type="NCBI Taxonomy" id="3917"/>
    <lineage>
        <taxon>Eukaryota</taxon>
        <taxon>Viridiplantae</taxon>
        <taxon>Streptophyta</taxon>
        <taxon>Embryophyta</taxon>
        <taxon>Tracheophyta</taxon>
        <taxon>Spermatophyta</taxon>
        <taxon>Magnoliopsida</taxon>
        <taxon>eudicotyledons</taxon>
        <taxon>Gunneridae</taxon>
        <taxon>Pentapetalae</taxon>
        <taxon>rosids</taxon>
        <taxon>fabids</taxon>
        <taxon>Fabales</taxon>
        <taxon>Fabaceae</taxon>
        <taxon>Papilionoideae</taxon>
        <taxon>50 kb inversion clade</taxon>
        <taxon>NPAAA clade</taxon>
        <taxon>indigoferoid/millettioid clade</taxon>
        <taxon>Phaseoleae</taxon>
        <taxon>Vigna</taxon>
    </lineage>
</organism>
<keyword evidence="7" id="KW-0418">Kinase</keyword>
<comment type="subcellular location">
    <subcellularLocation>
        <location evidence="1">Plastid</location>
        <location evidence="1">Chloroplast membrane</location>
        <topology evidence="1">Multi-pass membrane protein</topology>
    </subcellularLocation>
</comment>
<dbReference type="GO" id="GO:0016301">
    <property type="term" value="F:kinase activity"/>
    <property type="evidence" value="ECO:0007669"/>
    <property type="project" value="UniProtKB-KW"/>
</dbReference>
<evidence type="ECO:0000256" key="2">
    <source>
        <dbReference type="ARBA" id="ARBA00010794"/>
    </source>
</evidence>
<dbReference type="Proteomes" id="UP000501690">
    <property type="component" value="Linkage Group LG1"/>
</dbReference>
<evidence type="ECO:0000256" key="1">
    <source>
        <dbReference type="ARBA" id="ARBA00004508"/>
    </source>
</evidence>
<feature type="transmembrane region" description="Helical" evidence="11">
    <location>
        <begin position="234"/>
        <end position="257"/>
    </location>
</feature>
<dbReference type="PANTHER" id="PTHR32523">
    <property type="entry name" value="PHYTOL KINASE 1, CHLOROPLASTIC"/>
    <property type="match status" value="1"/>
</dbReference>
<reference evidence="12 13" key="1">
    <citation type="submission" date="2019-04" db="EMBL/GenBank/DDBJ databases">
        <title>An improved genome assembly and genetic linkage map for asparagus bean, Vigna unguiculata ssp. sesquipedialis.</title>
        <authorList>
            <person name="Xia Q."/>
            <person name="Zhang R."/>
            <person name="Dong Y."/>
        </authorList>
    </citation>
    <scope>NUCLEOTIDE SEQUENCE [LARGE SCALE GENOMIC DNA]</scope>
    <source>
        <tissue evidence="12">Leaf</tissue>
    </source>
</reference>
<keyword evidence="13" id="KW-1185">Reference proteome</keyword>
<dbReference type="AlphaFoldDB" id="A0A4D6KT94"/>
<feature type="transmembrane region" description="Helical" evidence="11">
    <location>
        <begin position="367"/>
        <end position="386"/>
    </location>
</feature>
<evidence type="ECO:0000256" key="3">
    <source>
        <dbReference type="ARBA" id="ARBA00022528"/>
    </source>
</evidence>
<name>A0A4D6KT94_VIGUN</name>